<comment type="caution">
    <text evidence="3">The sequence shown here is derived from an EMBL/GenBank/DDBJ whole genome shotgun (WGS) entry which is preliminary data.</text>
</comment>
<protein>
    <submittedName>
        <fullName evidence="3">NAD(P)-dependent oxidoreductase</fullName>
    </submittedName>
</protein>
<comment type="similarity">
    <text evidence="1">Belongs to the NAD(P)-dependent epimerase/dehydratase family.</text>
</comment>
<reference evidence="3 4" key="1">
    <citation type="submission" date="2020-07" db="EMBL/GenBank/DDBJ databases">
        <title>Thermogemmata thermophila gen. nov., sp. nov., a novel moderate thermophilic planctomycete from a Kamchatka hot spring.</title>
        <authorList>
            <person name="Elcheninov A.G."/>
            <person name="Podosokorskaya O.A."/>
            <person name="Kovaleva O.L."/>
            <person name="Novikov A."/>
            <person name="Bonch-Osmolovskaya E.A."/>
            <person name="Toshchakov S.V."/>
            <person name="Kublanov I.V."/>
        </authorList>
    </citation>
    <scope>NUCLEOTIDE SEQUENCE [LARGE SCALE GENOMIC DNA]</scope>
    <source>
        <strain evidence="3 4">2918</strain>
    </source>
</reference>
<dbReference type="AlphaFoldDB" id="A0A7V8VCV2"/>
<evidence type="ECO:0000313" key="4">
    <source>
        <dbReference type="Proteomes" id="UP000542342"/>
    </source>
</evidence>
<dbReference type="PANTHER" id="PTHR43000">
    <property type="entry name" value="DTDP-D-GLUCOSE 4,6-DEHYDRATASE-RELATED"/>
    <property type="match status" value="1"/>
</dbReference>
<dbReference type="SUPFAM" id="SSF51735">
    <property type="entry name" value="NAD(P)-binding Rossmann-fold domains"/>
    <property type="match status" value="1"/>
</dbReference>
<dbReference type="InterPro" id="IPR036291">
    <property type="entry name" value="NAD(P)-bd_dom_sf"/>
</dbReference>
<dbReference type="InterPro" id="IPR001509">
    <property type="entry name" value="Epimerase_deHydtase"/>
</dbReference>
<proteinExistence type="inferred from homology"/>
<dbReference type="Pfam" id="PF01370">
    <property type="entry name" value="Epimerase"/>
    <property type="match status" value="1"/>
</dbReference>
<evidence type="ECO:0000256" key="1">
    <source>
        <dbReference type="ARBA" id="ARBA00007637"/>
    </source>
</evidence>
<feature type="domain" description="NAD-dependent epimerase/dehydratase" evidence="2">
    <location>
        <begin position="3"/>
        <end position="242"/>
    </location>
</feature>
<gene>
    <name evidence="3" type="ORF">H0921_05875</name>
</gene>
<dbReference type="CDD" id="cd08946">
    <property type="entry name" value="SDR_e"/>
    <property type="match status" value="1"/>
</dbReference>
<accession>A0A7V8VCV2</accession>
<sequence length="337" mass="36998">MRVLLTGGYGFIGAWIIRNLLEQGHAVYVFDLKEDPRRLLQILPASEASRAVFVPGNVTDWPALRRAIEEHGITHIIHLAGLQVPACRADPLLGAQVNVLGTLAVLEAARLSRGQVQRVVYASSAAVYGPPDGYPPGPLSEEVILRPSTHYGVFKACNEGNARIYFLDHGLVSIGLRPWTVYGVGRDLGMTSEPTKAIKAALLGRPWHITFGGWTDFQYVDDVAKTFILCLERPYHGAKSYNLRGTVTTLAEFHRTLCQVLPEAERLVTFGSTQIPIAYDLSDDALQRDLGPMPKTPLRRGIEETVAIFRQLHQQGRLDTSDLEAVRSGSDAVAAEP</sequence>
<dbReference type="EMBL" id="JACEFB010000002">
    <property type="protein sequence ID" value="MBA2225689.1"/>
    <property type="molecule type" value="Genomic_DNA"/>
</dbReference>
<evidence type="ECO:0000313" key="3">
    <source>
        <dbReference type="EMBL" id="MBA2225689.1"/>
    </source>
</evidence>
<evidence type="ECO:0000259" key="2">
    <source>
        <dbReference type="Pfam" id="PF01370"/>
    </source>
</evidence>
<keyword evidence="4" id="KW-1185">Reference proteome</keyword>
<organism evidence="3 4">
    <name type="scientific">Thermogemmata fonticola</name>
    <dbReference type="NCBI Taxonomy" id="2755323"/>
    <lineage>
        <taxon>Bacteria</taxon>
        <taxon>Pseudomonadati</taxon>
        <taxon>Planctomycetota</taxon>
        <taxon>Planctomycetia</taxon>
        <taxon>Gemmatales</taxon>
        <taxon>Gemmataceae</taxon>
        <taxon>Thermogemmata</taxon>
    </lineage>
</organism>
<dbReference type="Proteomes" id="UP000542342">
    <property type="component" value="Unassembled WGS sequence"/>
</dbReference>
<dbReference type="Gene3D" id="3.40.50.720">
    <property type="entry name" value="NAD(P)-binding Rossmann-like Domain"/>
    <property type="match status" value="1"/>
</dbReference>
<name>A0A7V8VCV2_9BACT</name>
<dbReference type="RefSeq" id="WP_194537088.1">
    <property type="nucleotide sequence ID" value="NZ_JACEFB010000002.1"/>
</dbReference>